<keyword evidence="2" id="KW-1185">Reference proteome</keyword>
<proteinExistence type="predicted"/>
<dbReference type="AlphaFoldDB" id="A0A0C2XP09"/>
<evidence type="ECO:0000313" key="1">
    <source>
        <dbReference type="EMBL" id="KIM39398.1"/>
    </source>
</evidence>
<dbReference type="Proteomes" id="UP000053424">
    <property type="component" value="Unassembled WGS sequence"/>
</dbReference>
<dbReference type="HOGENOM" id="CLU_2061777_0_0_1"/>
<dbReference type="EMBL" id="KN831786">
    <property type="protein sequence ID" value="KIM39398.1"/>
    <property type="molecule type" value="Genomic_DNA"/>
</dbReference>
<evidence type="ECO:0000313" key="2">
    <source>
        <dbReference type="Proteomes" id="UP000053424"/>
    </source>
</evidence>
<protein>
    <submittedName>
        <fullName evidence="1">Uncharacterized protein</fullName>
    </submittedName>
</protein>
<organism evidence="1 2">
    <name type="scientific">Hebeloma cylindrosporum</name>
    <dbReference type="NCBI Taxonomy" id="76867"/>
    <lineage>
        <taxon>Eukaryota</taxon>
        <taxon>Fungi</taxon>
        <taxon>Dikarya</taxon>
        <taxon>Basidiomycota</taxon>
        <taxon>Agaricomycotina</taxon>
        <taxon>Agaricomycetes</taxon>
        <taxon>Agaricomycetidae</taxon>
        <taxon>Agaricales</taxon>
        <taxon>Agaricineae</taxon>
        <taxon>Hymenogastraceae</taxon>
        <taxon>Hebeloma</taxon>
    </lineage>
</organism>
<reference evidence="2" key="2">
    <citation type="submission" date="2015-01" db="EMBL/GenBank/DDBJ databases">
        <title>Evolutionary Origins and Diversification of the Mycorrhizal Mutualists.</title>
        <authorList>
            <consortium name="DOE Joint Genome Institute"/>
            <consortium name="Mycorrhizal Genomics Consortium"/>
            <person name="Kohler A."/>
            <person name="Kuo A."/>
            <person name="Nagy L.G."/>
            <person name="Floudas D."/>
            <person name="Copeland A."/>
            <person name="Barry K.W."/>
            <person name="Cichocki N."/>
            <person name="Veneault-Fourrey C."/>
            <person name="LaButti K."/>
            <person name="Lindquist E.A."/>
            <person name="Lipzen A."/>
            <person name="Lundell T."/>
            <person name="Morin E."/>
            <person name="Murat C."/>
            <person name="Riley R."/>
            <person name="Ohm R."/>
            <person name="Sun H."/>
            <person name="Tunlid A."/>
            <person name="Henrissat B."/>
            <person name="Grigoriev I.V."/>
            <person name="Hibbett D.S."/>
            <person name="Martin F."/>
        </authorList>
    </citation>
    <scope>NUCLEOTIDE SEQUENCE [LARGE SCALE GENOMIC DNA]</scope>
    <source>
        <strain evidence="2">h7</strain>
    </source>
</reference>
<gene>
    <name evidence="1" type="ORF">M413DRAFT_198934</name>
</gene>
<reference evidence="1 2" key="1">
    <citation type="submission" date="2014-04" db="EMBL/GenBank/DDBJ databases">
        <authorList>
            <consortium name="DOE Joint Genome Institute"/>
            <person name="Kuo A."/>
            <person name="Gay G."/>
            <person name="Dore J."/>
            <person name="Kohler A."/>
            <person name="Nagy L.G."/>
            <person name="Floudas D."/>
            <person name="Copeland A."/>
            <person name="Barry K.W."/>
            <person name="Cichocki N."/>
            <person name="Veneault-Fourrey C."/>
            <person name="LaButti K."/>
            <person name="Lindquist E.A."/>
            <person name="Lipzen A."/>
            <person name="Lundell T."/>
            <person name="Morin E."/>
            <person name="Murat C."/>
            <person name="Sun H."/>
            <person name="Tunlid A."/>
            <person name="Henrissat B."/>
            <person name="Grigoriev I.V."/>
            <person name="Hibbett D.S."/>
            <person name="Martin F."/>
            <person name="Nordberg H.P."/>
            <person name="Cantor M.N."/>
            <person name="Hua S.X."/>
        </authorList>
    </citation>
    <scope>NUCLEOTIDE SEQUENCE [LARGE SCALE GENOMIC DNA]</scope>
    <source>
        <strain evidence="2">h7</strain>
    </source>
</reference>
<accession>A0A0C2XP09</accession>
<name>A0A0C2XP09_HEBCY</name>
<sequence>MSIHSVTCKPFAFPAAAKADIIFECQKDFCSSMVISGTGARSVLQLFEREEFIEPGSVERLEGKIEDARGTPGFWVPDDAGTFLQFYYALGRRHAGVIPQNHSSVHNCQVILRRSIQPA</sequence>